<dbReference type="Proteomes" id="UP000288168">
    <property type="component" value="Unassembled WGS sequence"/>
</dbReference>
<reference evidence="2 3" key="1">
    <citation type="submission" date="2017-06" db="EMBL/GenBank/DDBJ databases">
        <title>Comparative genomic analysis of Ambrosia Fusariam Clade fungi.</title>
        <authorList>
            <person name="Stajich J.E."/>
            <person name="Carrillo J."/>
            <person name="Kijimoto T."/>
            <person name="Eskalen A."/>
            <person name="O'Donnell K."/>
            <person name="Kasson M."/>
        </authorList>
    </citation>
    <scope>NUCLEOTIDE SEQUENCE [LARGE SCALE GENOMIC DNA]</scope>
    <source>
        <strain evidence="2 3">NRRL62584</strain>
    </source>
</reference>
<dbReference type="EMBL" id="NKCI01000153">
    <property type="protein sequence ID" value="RSL51147.1"/>
    <property type="molecule type" value="Genomic_DNA"/>
</dbReference>
<keyword evidence="3" id="KW-1185">Reference proteome</keyword>
<feature type="region of interest" description="Disordered" evidence="1">
    <location>
        <begin position="336"/>
        <end position="381"/>
    </location>
</feature>
<name>A0A428PDN3_9HYPO</name>
<evidence type="ECO:0000313" key="3">
    <source>
        <dbReference type="Proteomes" id="UP000288168"/>
    </source>
</evidence>
<evidence type="ECO:0000313" key="2">
    <source>
        <dbReference type="EMBL" id="RSL51147.1"/>
    </source>
</evidence>
<evidence type="ECO:0000256" key="1">
    <source>
        <dbReference type="SAM" id="MobiDB-lite"/>
    </source>
</evidence>
<dbReference type="OrthoDB" id="3432781at2759"/>
<comment type="caution">
    <text evidence="2">The sequence shown here is derived from an EMBL/GenBank/DDBJ whole genome shotgun (WGS) entry which is preliminary data.</text>
</comment>
<dbReference type="Pfam" id="PF13095">
    <property type="entry name" value="FTA2"/>
    <property type="match status" value="1"/>
</dbReference>
<sequence length="395" mass="45370">MAAFKALPECEGPKLEPFPHDIGADDVEFLSQLVVDSAHATIIKIKVGDKLYALKLFYGDRECIDLPKQEEYESGPIETMSREVFDQHFLPFENECRAFGRLKELGREYLAVTVYGYVAIQDPEPINRKLRRLWAKDERYAIYSEAEIEEMYFFTQETTQGRGIVKGWVDKMEFDHPADDPEAGQTFYDWACMGPSLPRMLKDLHELHESGIVVRDLGLSQYVRGTLVDLSMAWTIPHPYGPGGGWKPRWTFQSLAAADLYDFQTNVIGDWRIVAKRPGEYPEPERIPKACSLRAYDTGLQTRNLRPRPDRQRPFLPMVSYKDGLEMVQLPRYDPGDFDPSRIKRQAGKKRKRIDESEKRLRGRKKAKVAREQKKTAGAVRESACDAANVWGNVE</sequence>
<dbReference type="STRING" id="1325734.A0A428PDN3"/>
<organism evidence="2 3">
    <name type="scientific">Fusarium duplospermum</name>
    <dbReference type="NCBI Taxonomy" id="1325734"/>
    <lineage>
        <taxon>Eukaryota</taxon>
        <taxon>Fungi</taxon>
        <taxon>Dikarya</taxon>
        <taxon>Ascomycota</taxon>
        <taxon>Pezizomycotina</taxon>
        <taxon>Sordariomycetes</taxon>
        <taxon>Hypocreomycetidae</taxon>
        <taxon>Hypocreales</taxon>
        <taxon>Nectriaceae</taxon>
        <taxon>Fusarium</taxon>
        <taxon>Fusarium solani species complex</taxon>
    </lineage>
</organism>
<dbReference type="AlphaFoldDB" id="A0A428PDN3"/>
<accession>A0A428PDN3</accession>
<proteinExistence type="predicted"/>
<protein>
    <submittedName>
        <fullName evidence="2">Uncharacterized protein</fullName>
    </submittedName>
</protein>
<dbReference type="InterPro" id="IPR025213">
    <property type="entry name" value="Sim4_Fta2"/>
</dbReference>
<feature type="compositionally biased region" description="Basic residues" evidence="1">
    <location>
        <begin position="343"/>
        <end position="352"/>
    </location>
</feature>
<gene>
    <name evidence="2" type="ORF">CEP54_011584</name>
</gene>